<accession>A0AAE3N5U1</accession>
<name>A0AAE3N5U1_9HYPH</name>
<sequence length="234" mass="25190">MNRYTIGLLILAVSLALLIFNHGAGETFGVDNDRFAELMRLLTLTTVIGAGILISRRYTFGKVARDLAIWLVIILALIVLWLYRGDFRSLGDRVFAALVPGQSVISRGADGTTEIILHKSMNGHFEAVVEINGQAISVLVDTGASAISLSWEDALAAGLNPDNLTYSATVRTANGLASAAPVRLAQVSLGPITRRNVPALVATKDRLEQSLLGMSFLSTLGSLRMEADELRLRD</sequence>
<gene>
    <name evidence="2" type="ORF">NOF55_22145</name>
</gene>
<evidence type="ECO:0000256" key="1">
    <source>
        <dbReference type="SAM" id="Phobius"/>
    </source>
</evidence>
<dbReference type="GO" id="GO:0004190">
    <property type="term" value="F:aspartic-type endopeptidase activity"/>
    <property type="evidence" value="ECO:0007669"/>
    <property type="project" value="InterPro"/>
</dbReference>
<keyword evidence="1" id="KW-0812">Transmembrane</keyword>
<keyword evidence="3" id="KW-1185">Reference proteome</keyword>
<evidence type="ECO:0000313" key="2">
    <source>
        <dbReference type="EMBL" id="MCX8999810.1"/>
    </source>
</evidence>
<dbReference type="InterPro" id="IPR011969">
    <property type="entry name" value="Clan_AA_Asp_peptidase_C"/>
</dbReference>
<dbReference type="CDD" id="cd05483">
    <property type="entry name" value="retropepsin_like_bacteria"/>
    <property type="match status" value="1"/>
</dbReference>
<dbReference type="AlphaFoldDB" id="A0AAE3N5U1"/>
<dbReference type="NCBIfam" id="TIGR02281">
    <property type="entry name" value="clan_AA_DTGA"/>
    <property type="match status" value="1"/>
</dbReference>
<dbReference type="SUPFAM" id="SSF50630">
    <property type="entry name" value="Acid proteases"/>
    <property type="match status" value="1"/>
</dbReference>
<proteinExistence type="predicted"/>
<dbReference type="InterPro" id="IPR001969">
    <property type="entry name" value="Aspartic_peptidase_AS"/>
</dbReference>
<protein>
    <submittedName>
        <fullName evidence="2">TIGR02281 family clan AA aspartic protease</fullName>
    </submittedName>
</protein>
<dbReference type="InterPro" id="IPR034122">
    <property type="entry name" value="Retropepsin-like_bacterial"/>
</dbReference>
<feature type="transmembrane region" description="Helical" evidence="1">
    <location>
        <begin position="35"/>
        <end position="55"/>
    </location>
</feature>
<dbReference type="PROSITE" id="PS00141">
    <property type="entry name" value="ASP_PROTEASE"/>
    <property type="match status" value="1"/>
</dbReference>
<dbReference type="EMBL" id="JANFPI010000011">
    <property type="protein sequence ID" value="MCX8999810.1"/>
    <property type="molecule type" value="Genomic_DNA"/>
</dbReference>
<dbReference type="RefSeq" id="WP_306413308.1">
    <property type="nucleotide sequence ID" value="NZ_JANFPI010000011.1"/>
</dbReference>
<evidence type="ECO:0000313" key="3">
    <source>
        <dbReference type="Proteomes" id="UP001208771"/>
    </source>
</evidence>
<dbReference type="Gene3D" id="2.40.70.10">
    <property type="entry name" value="Acid Proteases"/>
    <property type="match status" value="1"/>
</dbReference>
<dbReference type="Proteomes" id="UP001208771">
    <property type="component" value="Unassembled WGS sequence"/>
</dbReference>
<organism evidence="2 3">
    <name type="scientific">Ectorhizobium quercum</name>
    <dbReference type="NCBI Taxonomy" id="2965071"/>
    <lineage>
        <taxon>Bacteria</taxon>
        <taxon>Pseudomonadati</taxon>
        <taxon>Pseudomonadota</taxon>
        <taxon>Alphaproteobacteria</taxon>
        <taxon>Hyphomicrobiales</taxon>
        <taxon>Rhizobiaceae</taxon>
        <taxon>Ectorhizobium</taxon>
    </lineage>
</organism>
<keyword evidence="2" id="KW-0378">Hydrolase</keyword>
<comment type="caution">
    <text evidence="2">The sequence shown here is derived from an EMBL/GenBank/DDBJ whole genome shotgun (WGS) entry which is preliminary data.</text>
</comment>
<dbReference type="Pfam" id="PF13975">
    <property type="entry name" value="gag-asp_proteas"/>
    <property type="match status" value="1"/>
</dbReference>
<dbReference type="GO" id="GO:0006508">
    <property type="term" value="P:proteolysis"/>
    <property type="evidence" value="ECO:0007669"/>
    <property type="project" value="UniProtKB-KW"/>
</dbReference>
<reference evidence="2" key="1">
    <citation type="submission" date="2022-07" db="EMBL/GenBank/DDBJ databases">
        <title>Ectorhizobium quercum gen.nov., sp. nov.</title>
        <authorList>
            <person name="Ma T."/>
            <person name="Li Y."/>
        </authorList>
    </citation>
    <scope>NUCLEOTIDE SEQUENCE</scope>
    <source>
        <strain evidence="2">BDR2-2</strain>
    </source>
</reference>
<dbReference type="InterPro" id="IPR021109">
    <property type="entry name" value="Peptidase_aspartic_dom_sf"/>
</dbReference>
<feature type="transmembrane region" description="Helical" evidence="1">
    <location>
        <begin position="67"/>
        <end position="83"/>
    </location>
</feature>
<keyword evidence="1" id="KW-1133">Transmembrane helix</keyword>
<keyword evidence="1" id="KW-0472">Membrane</keyword>
<keyword evidence="2" id="KW-0645">Protease</keyword>